<evidence type="ECO:0000256" key="3">
    <source>
        <dbReference type="SAM" id="SignalP"/>
    </source>
</evidence>
<feature type="compositionally biased region" description="Acidic residues" evidence="2">
    <location>
        <begin position="209"/>
        <end position="222"/>
    </location>
</feature>
<dbReference type="HOGENOM" id="CLU_078127_1_0_1"/>
<evidence type="ECO:0000256" key="1">
    <source>
        <dbReference type="ARBA" id="ARBA00022729"/>
    </source>
</evidence>
<organism>
    <name type="scientific">Serpula lacrymans var. lacrymans (strain S7.9)</name>
    <name type="common">Dry rot fungus</name>
    <dbReference type="NCBI Taxonomy" id="578457"/>
    <lineage>
        <taxon>Eukaryota</taxon>
        <taxon>Fungi</taxon>
        <taxon>Dikarya</taxon>
        <taxon>Basidiomycota</taxon>
        <taxon>Agaricomycotina</taxon>
        <taxon>Agaricomycetes</taxon>
        <taxon>Agaricomycetidae</taxon>
        <taxon>Boletales</taxon>
        <taxon>Coniophorineae</taxon>
        <taxon>Serpulaceae</taxon>
        <taxon>Serpula</taxon>
    </lineage>
</organism>
<sequence>MSTLVLLLCSSVALAALSPLRPGPGEIYRAGSSCLIAWGADKTKTWKNVTITLMSGSNLNMTSVIPVVTGLDGTDATLSPFNWTCPGVSPYADVYFYQFTNGDDVADSAWTTRFTIASPSGDTTSPQFSTQPDGQDVPWGYGRFRSATAVNTTAVNNLSATNEDNVSASFIRATPTAGTKEWTNINYNCAKTNCFGQRPPVASRRQLDGDDDTTSDDSESDDSSNSNGVTPTPRPPAQELPNSTATSVPMYALNPKMMSTNNGIKLQAHLGTCLFALLNMFLLL</sequence>
<dbReference type="PANTHER" id="PTHR40633:SF1">
    <property type="entry name" value="GPI ANCHORED SERINE-THREONINE RICH PROTEIN (AFU_ORTHOLOGUE AFUA_1G03630)"/>
    <property type="match status" value="1"/>
</dbReference>
<evidence type="ECO:0000259" key="4">
    <source>
        <dbReference type="Pfam" id="PF10342"/>
    </source>
</evidence>
<proteinExistence type="predicted"/>
<feature type="domain" description="Yeast cell wall synthesis Kre9/Knh1-like N-terminal" evidence="4">
    <location>
        <begin position="22"/>
        <end position="116"/>
    </location>
</feature>
<gene>
    <name evidence="5" type="ORF">SERLADRAFT_406601</name>
</gene>
<feature type="chain" id="PRO_5012836179" description="Yeast cell wall synthesis Kre9/Knh1-like N-terminal domain-containing protein" evidence="3">
    <location>
        <begin position="16"/>
        <end position="284"/>
    </location>
</feature>
<feature type="region of interest" description="Disordered" evidence="2">
    <location>
        <begin position="198"/>
        <end position="243"/>
    </location>
</feature>
<dbReference type="Proteomes" id="UP000008064">
    <property type="component" value="Unassembled WGS sequence"/>
</dbReference>
<dbReference type="EMBL" id="GL945431">
    <property type="protein sequence ID" value="EGO27538.1"/>
    <property type="molecule type" value="Genomic_DNA"/>
</dbReference>
<feature type="signal peptide" evidence="3">
    <location>
        <begin position="1"/>
        <end position="15"/>
    </location>
</feature>
<accession>F8NNA8</accession>
<dbReference type="AlphaFoldDB" id="F8NNA8"/>
<keyword evidence="1 3" id="KW-0732">Signal</keyword>
<protein>
    <recommendedName>
        <fullName evidence="4">Yeast cell wall synthesis Kre9/Knh1-like N-terminal domain-containing protein</fullName>
    </recommendedName>
</protein>
<dbReference type="PANTHER" id="PTHR40633">
    <property type="entry name" value="MATRIX PROTEIN, PUTATIVE (AFU_ORTHOLOGUE AFUA_8G05410)-RELATED"/>
    <property type="match status" value="1"/>
</dbReference>
<name>F8NNA8_SERL9</name>
<evidence type="ECO:0000256" key="2">
    <source>
        <dbReference type="SAM" id="MobiDB-lite"/>
    </source>
</evidence>
<dbReference type="Pfam" id="PF10342">
    <property type="entry name" value="Kre9_KNH"/>
    <property type="match status" value="1"/>
</dbReference>
<dbReference type="InterPro" id="IPR018466">
    <property type="entry name" value="Kre9/Knh1-like_N"/>
</dbReference>
<reference evidence="5" key="1">
    <citation type="submission" date="2011-04" db="EMBL/GenBank/DDBJ databases">
        <title>Evolution of plant cell wall degrading machinery underlies the functional diversity of forest fungi.</title>
        <authorList>
            <consortium name="US DOE Joint Genome Institute (JGI-PGF)"/>
            <person name="Eastwood D.C."/>
            <person name="Floudas D."/>
            <person name="Binder M."/>
            <person name="Majcherczyk A."/>
            <person name="Schneider P."/>
            <person name="Aerts A."/>
            <person name="Asiegbu F.O."/>
            <person name="Baker S.E."/>
            <person name="Barry K."/>
            <person name="Bendiksby M."/>
            <person name="Blumentritt M."/>
            <person name="Coutinho P.M."/>
            <person name="Cullen D."/>
            <person name="Cullen D."/>
            <person name="Gathman A."/>
            <person name="Goodell B."/>
            <person name="Henrissat B."/>
            <person name="Ihrmark K."/>
            <person name="Kauserud H."/>
            <person name="Kohler A."/>
            <person name="LaButti K."/>
            <person name="Lapidus A."/>
            <person name="Lavin J.L."/>
            <person name="Lee Y.-H."/>
            <person name="Lindquist E."/>
            <person name="Lilly W."/>
            <person name="Lucas S."/>
            <person name="Morin E."/>
            <person name="Murat C."/>
            <person name="Oguiza J.A."/>
            <person name="Park J."/>
            <person name="Pisabarro A.G."/>
            <person name="Riley R."/>
            <person name="Rosling A."/>
            <person name="Salamov A."/>
            <person name="Schmidt O."/>
            <person name="Schmutz J."/>
            <person name="Skrede I."/>
            <person name="Stenlid J."/>
            <person name="Wiebenga A."/>
            <person name="Xie X."/>
            <person name="Kues U."/>
            <person name="Hibbett D.S."/>
            <person name="Hoffmeister D."/>
            <person name="Hogberg N."/>
            <person name="Martin F."/>
            <person name="Grigoriev I.V."/>
            <person name="Watkinson S.C."/>
        </authorList>
    </citation>
    <scope>NUCLEOTIDE SEQUENCE</scope>
    <source>
        <strain evidence="5">S7.9</strain>
    </source>
</reference>
<dbReference type="KEGG" id="sla:SERLADRAFT_406601"/>
<dbReference type="RefSeq" id="XP_007315629.1">
    <property type="nucleotide sequence ID" value="XM_007315567.1"/>
</dbReference>
<evidence type="ECO:0000313" key="5">
    <source>
        <dbReference type="EMBL" id="EGO27538.1"/>
    </source>
</evidence>
<dbReference type="GeneID" id="18812677"/>
<dbReference type="InterPro" id="IPR052982">
    <property type="entry name" value="SRP1/TIP1-like"/>
</dbReference>
<dbReference type="OrthoDB" id="2432613at2759"/>